<keyword evidence="3" id="KW-1185">Reference proteome</keyword>
<evidence type="ECO:0000313" key="3">
    <source>
        <dbReference type="Proteomes" id="UP000823941"/>
    </source>
</evidence>
<sequence>MEELNFVDMWFQQDGATCHTARDSMAILRENFGQQFISRNGPSSRSRSSQACGYALAGPFTGLEPHRKSVGYDDAPGIEQQKREDHSSTGLSC</sequence>
<dbReference type="EMBL" id="JAHIBW010000020">
    <property type="protein sequence ID" value="KAG7300855.1"/>
    <property type="molecule type" value="Genomic_DNA"/>
</dbReference>
<name>A0ABQ7Q7Y8_PLUXY</name>
<evidence type="ECO:0000313" key="2">
    <source>
        <dbReference type="EMBL" id="KAG7300855.1"/>
    </source>
</evidence>
<evidence type="ECO:0000256" key="1">
    <source>
        <dbReference type="SAM" id="MobiDB-lite"/>
    </source>
</evidence>
<organism evidence="2 3">
    <name type="scientific">Plutella xylostella</name>
    <name type="common">Diamondback moth</name>
    <name type="synonym">Plutella maculipennis</name>
    <dbReference type="NCBI Taxonomy" id="51655"/>
    <lineage>
        <taxon>Eukaryota</taxon>
        <taxon>Metazoa</taxon>
        <taxon>Ecdysozoa</taxon>
        <taxon>Arthropoda</taxon>
        <taxon>Hexapoda</taxon>
        <taxon>Insecta</taxon>
        <taxon>Pterygota</taxon>
        <taxon>Neoptera</taxon>
        <taxon>Endopterygota</taxon>
        <taxon>Lepidoptera</taxon>
        <taxon>Glossata</taxon>
        <taxon>Ditrysia</taxon>
        <taxon>Yponomeutoidea</taxon>
        <taxon>Plutellidae</taxon>
        <taxon>Plutella</taxon>
    </lineage>
</organism>
<feature type="region of interest" description="Disordered" evidence="1">
    <location>
        <begin position="60"/>
        <end position="93"/>
    </location>
</feature>
<dbReference type="Proteomes" id="UP000823941">
    <property type="component" value="Chromosome 20"/>
</dbReference>
<comment type="caution">
    <text evidence="2">The sequence shown here is derived from an EMBL/GenBank/DDBJ whole genome shotgun (WGS) entry which is preliminary data.</text>
</comment>
<protein>
    <recommendedName>
        <fullName evidence="4">Transposase</fullName>
    </recommendedName>
</protein>
<evidence type="ECO:0008006" key="4">
    <source>
        <dbReference type="Google" id="ProtNLM"/>
    </source>
</evidence>
<gene>
    <name evidence="2" type="ORF">JYU34_015196</name>
</gene>
<accession>A0ABQ7Q7Y8</accession>
<reference evidence="2 3" key="1">
    <citation type="submission" date="2021-06" db="EMBL/GenBank/DDBJ databases">
        <title>A haploid diamondback moth (Plutella xylostella L.) genome assembly resolves 31 chromosomes and identifies a diamide resistance mutation.</title>
        <authorList>
            <person name="Ward C.M."/>
            <person name="Perry K.D."/>
            <person name="Baker G."/>
            <person name="Powis K."/>
            <person name="Heckel D.G."/>
            <person name="Baxter S.W."/>
        </authorList>
    </citation>
    <scope>NUCLEOTIDE SEQUENCE [LARGE SCALE GENOMIC DNA]</scope>
    <source>
        <strain evidence="2 3">LV</strain>
        <tissue evidence="2">Single pupa</tissue>
    </source>
</reference>
<proteinExistence type="predicted"/>